<dbReference type="EMBL" id="GISG01188752">
    <property type="protein sequence ID" value="MBA4655701.1"/>
    <property type="molecule type" value="Transcribed_RNA"/>
</dbReference>
<dbReference type="EMBL" id="GISG01188751">
    <property type="protein sequence ID" value="MBA4655700.1"/>
    <property type="molecule type" value="Transcribed_RNA"/>
</dbReference>
<evidence type="ECO:0000313" key="1">
    <source>
        <dbReference type="EMBL" id="MBA4655701.1"/>
    </source>
</evidence>
<accession>A0A7C9DZ56</accession>
<name>A0A7C9DZ56_OPUST</name>
<reference evidence="1" key="1">
    <citation type="journal article" date="2013" name="J. Plant Res.">
        <title>Effect of fungi and light on seed germination of three Opuntia species from semiarid lands of central Mexico.</title>
        <authorList>
            <person name="Delgado-Sanchez P."/>
            <person name="Jimenez-Bremont J.F."/>
            <person name="Guerrero-Gonzalez Mde L."/>
            <person name="Flores J."/>
        </authorList>
    </citation>
    <scope>NUCLEOTIDE SEQUENCE</scope>
    <source>
        <tissue evidence="1">Cladode</tissue>
    </source>
</reference>
<protein>
    <submittedName>
        <fullName evidence="1">Uncharacterized protein</fullName>
    </submittedName>
</protein>
<sequence length="102" mass="11175">MMERRPSSAPGRFAFASTKFAVRASFLPKGTSQYGPPTRMTASLAAIARISAQETTPGHSDSTIILILSIILNPLNEWLFWAAFFSLFSVMVSSKRTDPSHP</sequence>
<proteinExistence type="predicted"/>
<organism evidence="1">
    <name type="scientific">Opuntia streptacantha</name>
    <name type="common">Prickly pear cactus</name>
    <name type="synonym">Opuntia cardona</name>
    <dbReference type="NCBI Taxonomy" id="393608"/>
    <lineage>
        <taxon>Eukaryota</taxon>
        <taxon>Viridiplantae</taxon>
        <taxon>Streptophyta</taxon>
        <taxon>Embryophyta</taxon>
        <taxon>Tracheophyta</taxon>
        <taxon>Spermatophyta</taxon>
        <taxon>Magnoliopsida</taxon>
        <taxon>eudicotyledons</taxon>
        <taxon>Gunneridae</taxon>
        <taxon>Pentapetalae</taxon>
        <taxon>Caryophyllales</taxon>
        <taxon>Cactineae</taxon>
        <taxon>Cactaceae</taxon>
        <taxon>Opuntioideae</taxon>
        <taxon>Opuntia</taxon>
    </lineage>
</organism>
<dbReference type="AlphaFoldDB" id="A0A7C9DZ56"/>
<reference evidence="1" key="2">
    <citation type="submission" date="2020-07" db="EMBL/GenBank/DDBJ databases">
        <authorList>
            <person name="Vera ALvarez R."/>
            <person name="Arias-Moreno D.M."/>
            <person name="Jimenez-Jacinto V."/>
            <person name="Jimenez-Bremont J.F."/>
            <person name="Swaminathan K."/>
            <person name="Moose S.P."/>
            <person name="Guerrero-Gonzalez M.L."/>
            <person name="Marino-Ramirez L."/>
            <person name="Landsman D."/>
            <person name="Rodriguez-Kessler M."/>
            <person name="Delgado-Sanchez P."/>
        </authorList>
    </citation>
    <scope>NUCLEOTIDE SEQUENCE</scope>
    <source>
        <tissue evidence="1">Cladode</tissue>
    </source>
</reference>